<gene>
    <name evidence="3" type="ORF">K458DRAFT_438552</name>
</gene>
<dbReference type="SMART" id="SM00906">
    <property type="entry name" value="Fungal_trans"/>
    <property type="match status" value="1"/>
</dbReference>
<dbReference type="GO" id="GO:0005634">
    <property type="term" value="C:nucleus"/>
    <property type="evidence" value="ECO:0007669"/>
    <property type="project" value="TreeGrafter"/>
</dbReference>
<sequence length="536" mass="60492">MNPTMAEDIAVLEQYLTSQAPEGRAATKPYSTISNAPGNPIIYLAVPRRRKGLKSAIDPGRTQREVVEQVLSPFTSEVRKLYFDHLHPCFPILDEKTFSEMWNKDDDRISSSLICDLYASALLFWNKSDVLRHHPRPDMQFIWNQAVAALQDDFMAPTISTVHAALLDMVGRPVMQVTGNIVNAGRVVTLAHSLGLHRDPTHWKATEHEKNVRIRLWWGVLIHDYWSSIGHGIPPSINRRCYDVPLPSLDSLLTANAAQGTRQAATSFLHLCKLSQILGGALPFVYSLQLDVDEIWRNLRKLECALDDWVEGLPQFLRMSQATISGVDGSSNLWFCYLSVKVLICRLAFKAILKDPKQTASEARQYRLAMLREAACEITDFITSLTEPQLHEFWMPYISYLLVSAATVLLRCTVECGDLITKRSCTARLVRFRDRLKQARRENEWDLADFCLERCHDPIQKIADALGITSPIAQPPVTSPASGTIPNTQVSSPPGQFDAMPEFSSTMPDVFLPIDSLDFPWETMWDSFDGPWPIQI</sequence>
<evidence type="ECO:0000313" key="4">
    <source>
        <dbReference type="Proteomes" id="UP000799291"/>
    </source>
</evidence>
<dbReference type="Proteomes" id="UP000799291">
    <property type="component" value="Unassembled WGS sequence"/>
</dbReference>
<feature type="domain" description="Xylanolytic transcriptional activator regulatory" evidence="2">
    <location>
        <begin position="180"/>
        <end position="253"/>
    </location>
</feature>
<accession>A0A6G1JJK5</accession>
<dbReference type="InterPro" id="IPR007219">
    <property type="entry name" value="XnlR_reg_dom"/>
</dbReference>
<dbReference type="GO" id="GO:0008270">
    <property type="term" value="F:zinc ion binding"/>
    <property type="evidence" value="ECO:0007669"/>
    <property type="project" value="InterPro"/>
</dbReference>
<dbReference type="InterPro" id="IPR050797">
    <property type="entry name" value="Carb_Metab_Trans_Reg"/>
</dbReference>
<dbReference type="PANTHER" id="PTHR31668:SF10">
    <property type="entry name" value="ZN(II)2CYS6 TRANSCRIPTION FACTOR (EUROFUNG)"/>
    <property type="match status" value="1"/>
</dbReference>
<dbReference type="EMBL" id="MU005570">
    <property type="protein sequence ID" value="KAF2690747.1"/>
    <property type="molecule type" value="Genomic_DNA"/>
</dbReference>
<dbReference type="Pfam" id="PF04082">
    <property type="entry name" value="Fungal_trans"/>
    <property type="match status" value="1"/>
</dbReference>
<dbReference type="CDD" id="cd12148">
    <property type="entry name" value="fungal_TF_MHR"/>
    <property type="match status" value="1"/>
</dbReference>
<dbReference type="OrthoDB" id="3034343at2759"/>
<evidence type="ECO:0000259" key="2">
    <source>
        <dbReference type="SMART" id="SM00906"/>
    </source>
</evidence>
<evidence type="ECO:0000313" key="3">
    <source>
        <dbReference type="EMBL" id="KAF2690747.1"/>
    </source>
</evidence>
<keyword evidence="4" id="KW-1185">Reference proteome</keyword>
<dbReference type="PANTHER" id="PTHR31668">
    <property type="entry name" value="GLUCOSE TRANSPORT TRANSCRIPTION REGULATOR RGT1-RELATED-RELATED"/>
    <property type="match status" value="1"/>
</dbReference>
<organism evidence="3 4">
    <name type="scientific">Lentithecium fluviatile CBS 122367</name>
    <dbReference type="NCBI Taxonomy" id="1168545"/>
    <lineage>
        <taxon>Eukaryota</taxon>
        <taxon>Fungi</taxon>
        <taxon>Dikarya</taxon>
        <taxon>Ascomycota</taxon>
        <taxon>Pezizomycotina</taxon>
        <taxon>Dothideomycetes</taxon>
        <taxon>Pleosporomycetidae</taxon>
        <taxon>Pleosporales</taxon>
        <taxon>Massarineae</taxon>
        <taxon>Lentitheciaceae</taxon>
        <taxon>Lentithecium</taxon>
    </lineage>
</organism>
<reference evidence="3" key="1">
    <citation type="journal article" date="2020" name="Stud. Mycol.">
        <title>101 Dothideomycetes genomes: a test case for predicting lifestyles and emergence of pathogens.</title>
        <authorList>
            <person name="Haridas S."/>
            <person name="Albert R."/>
            <person name="Binder M."/>
            <person name="Bloem J."/>
            <person name="Labutti K."/>
            <person name="Salamov A."/>
            <person name="Andreopoulos B."/>
            <person name="Baker S."/>
            <person name="Barry K."/>
            <person name="Bills G."/>
            <person name="Bluhm B."/>
            <person name="Cannon C."/>
            <person name="Castanera R."/>
            <person name="Culley D."/>
            <person name="Daum C."/>
            <person name="Ezra D."/>
            <person name="Gonzalez J."/>
            <person name="Henrissat B."/>
            <person name="Kuo A."/>
            <person name="Liang C."/>
            <person name="Lipzen A."/>
            <person name="Lutzoni F."/>
            <person name="Magnuson J."/>
            <person name="Mondo S."/>
            <person name="Nolan M."/>
            <person name="Ohm R."/>
            <person name="Pangilinan J."/>
            <person name="Park H.-J."/>
            <person name="Ramirez L."/>
            <person name="Alfaro M."/>
            <person name="Sun H."/>
            <person name="Tritt A."/>
            <person name="Yoshinaga Y."/>
            <person name="Zwiers L.-H."/>
            <person name="Turgeon B."/>
            <person name="Goodwin S."/>
            <person name="Spatafora J."/>
            <person name="Crous P."/>
            <person name="Grigoriev I."/>
        </authorList>
    </citation>
    <scope>NUCLEOTIDE SEQUENCE</scope>
    <source>
        <strain evidence="3">CBS 122367</strain>
    </source>
</reference>
<dbReference type="GO" id="GO:0006351">
    <property type="term" value="P:DNA-templated transcription"/>
    <property type="evidence" value="ECO:0007669"/>
    <property type="project" value="InterPro"/>
</dbReference>
<dbReference type="GO" id="GO:0003677">
    <property type="term" value="F:DNA binding"/>
    <property type="evidence" value="ECO:0007669"/>
    <property type="project" value="InterPro"/>
</dbReference>
<proteinExistence type="predicted"/>
<keyword evidence="1" id="KW-0539">Nucleus</keyword>
<name>A0A6G1JJK5_9PLEO</name>
<protein>
    <recommendedName>
        <fullName evidence="2">Xylanolytic transcriptional activator regulatory domain-containing protein</fullName>
    </recommendedName>
</protein>
<dbReference type="GO" id="GO:0001080">
    <property type="term" value="P:nitrogen catabolite activation of transcription from RNA polymerase II promoter"/>
    <property type="evidence" value="ECO:0007669"/>
    <property type="project" value="TreeGrafter"/>
</dbReference>
<evidence type="ECO:0000256" key="1">
    <source>
        <dbReference type="ARBA" id="ARBA00023242"/>
    </source>
</evidence>
<dbReference type="AlphaFoldDB" id="A0A6G1JJK5"/>